<feature type="compositionally biased region" description="Gly residues" evidence="1">
    <location>
        <begin position="112"/>
        <end position="125"/>
    </location>
</feature>
<evidence type="ECO:0000313" key="3">
    <source>
        <dbReference type="EMBL" id="CEG02039.1"/>
    </source>
</evidence>
<protein>
    <submittedName>
        <fullName evidence="3">Unnamed product</fullName>
    </submittedName>
</protein>
<keyword evidence="2" id="KW-0812">Transmembrane</keyword>
<feature type="region of interest" description="Disordered" evidence="1">
    <location>
        <begin position="294"/>
        <end position="321"/>
    </location>
</feature>
<organism evidence="3 4">
    <name type="scientific">Ostreococcus tauri</name>
    <name type="common">Marine green alga</name>
    <dbReference type="NCBI Taxonomy" id="70448"/>
    <lineage>
        <taxon>Eukaryota</taxon>
        <taxon>Viridiplantae</taxon>
        <taxon>Chlorophyta</taxon>
        <taxon>Mamiellophyceae</taxon>
        <taxon>Mamiellales</taxon>
        <taxon>Bathycoccaceae</taxon>
        <taxon>Ostreococcus</taxon>
    </lineage>
</organism>
<feature type="region of interest" description="Disordered" evidence="1">
    <location>
        <begin position="232"/>
        <end position="279"/>
    </location>
</feature>
<feature type="transmembrane region" description="Helical" evidence="2">
    <location>
        <begin position="163"/>
        <end position="183"/>
    </location>
</feature>
<dbReference type="Proteomes" id="UP000009170">
    <property type="component" value="Unassembled WGS sequence"/>
</dbReference>
<keyword evidence="2" id="KW-0472">Membrane</keyword>
<reference evidence="3 4" key="2">
    <citation type="journal article" date="2014" name="BMC Genomics">
        <title>An improved genome of the model marine alga Ostreococcus tauri unfolds by assessing Illumina de novo assemblies.</title>
        <authorList>
            <person name="Blanc-Mathieu R."/>
            <person name="Verhelst B."/>
            <person name="Derelle E."/>
            <person name="Rombauts S."/>
            <person name="Bouget F.Y."/>
            <person name="Carre I."/>
            <person name="Chateau A."/>
            <person name="Eyre-Walker A."/>
            <person name="Grimsley N."/>
            <person name="Moreau H."/>
            <person name="Piegu B."/>
            <person name="Rivals E."/>
            <person name="Schackwitz W."/>
            <person name="Van de Peer Y."/>
            <person name="Piganeau G."/>
        </authorList>
    </citation>
    <scope>NUCLEOTIDE SEQUENCE [LARGE SCALE GENOMIC DNA]</scope>
    <source>
        <strain evidence="4">OTTH 0595 / CCAP 157/2 / RCC745</strain>
    </source>
</reference>
<feature type="compositionally biased region" description="Acidic residues" evidence="1">
    <location>
        <begin position="238"/>
        <end position="259"/>
    </location>
</feature>
<comment type="caution">
    <text evidence="3">The sequence shown here is derived from an EMBL/GenBank/DDBJ whole genome shotgun (WGS) entry which is preliminary data.</text>
</comment>
<proteinExistence type="predicted"/>
<evidence type="ECO:0000256" key="2">
    <source>
        <dbReference type="SAM" id="Phobius"/>
    </source>
</evidence>
<dbReference type="OrthoDB" id="10642925at2759"/>
<dbReference type="KEGG" id="ota:OT_ostta14g01157"/>
<dbReference type="RefSeq" id="XP_003082925.2">
    <property type="nucleotide sequence ID" value="XM_003082877.2"/>
</dbReference>
<accession>A0A098E706</accession>
<evidence type="ECO:0000256" key="1">
    <source>
        <dbReference type="SAM" id="MobiDB-lite"/>
    </source>
</evidence>
<name>A0A098E706_OSTTA</name>
<reference evidence="4" key="1">
    <citation type="journal article" date="2006" name="Proc. Natl. Acad. Sci. U.S.A.">
        <title>Genome analysis of the smallest free-living eukaryote Ostreococcus tauri unveils many unique features.</title>
        <authorList>
            <person name="Derelle E."/>
            <person name="Ferraz C."/>
            <person name="Rombauts S."/>
            <person name="Rouze P."/>
            <person name="Worden A.Z."/>
            <person name="Robbens S."/>
            <person name="Partensky F."/>
            <person name="Degroeve S."/>
            <person name="Echeynie S."/>
            <person name="Cooke R."/>
            <person name="Saeys Y."/>
            <person name="Wuyts J."/>
            <person name="Jabbari K."/>
            <person name="Bowler C."/>
            <person name="Panaud O."/>
            <person name="Piegu B."/>
            <person name="Ball S.G."/>
            <person name="Ral J.-P."/>
            <person name="Bouget F.-Y."/>
            <person name="Piganeau G."/>
            <person name="De Baets B."/>
            <person name="Picard A."/>
            <person name="Delseny M."/>
            <person name="Demaille J."/>
            <person name="Van de Peer Y."/>
            <person name="Moreau H."/>
        </authorList>
    </citation>
    <scope>NUCLEOTIDE SEQUENCE [LARGE SCALE GENOMIC DNA]</scope>
    <source>
        <strain evidence="4">OTTH 0595 / CCAP 157/2 / RCC745</strain>
    </source>
</reference>
<dbReference type="EMBL" id="CAID01000014">
    <property type="protein sequence ID" value="CEG02039.1"/>
    <property type="molecule type" value="Genomic_DNA"/>
</dbReference>
<feature type="compositionally biased region" description="Acidic residues" evidence="1">
    <location>
        <begin position="308"/>
        <end position="321"/>
    </location>
</feature>
<feature type="region of interest" description="Disordered" evidence="1">
    <location>
        <begin position="518"/>
        <end position="539"/>
    </location>
</feature>
<feature type="region of interest" description="Disordered" evidence="1">
    <location>
        <begin position="69"/>
        <end position="151"/>
    </location>
</feature>
<keyword evidence="4" id="KW-1185">Reference proteome</keyword>
<keyword evidence="2" id="KW-1133">Transmembrane helix</keyword>
<dbReference type="GeneID" id="9837846"/>
<feature type="compositionally biased region" description="Basic and acidic residues" evidence="1">
    <location>
        <begin position="129"/>
        <end position="151"/>
    </location>
</feature>
<feature type="compositionally biased region" description="Basic and acidic residues" evidence="1">
    <location>
        <begin position="520"/>
        <end position="533"/>
    </location>
</feature>
<gene>
    <name evidence="3" type="ORF">OT_ostta14g01157</name>
</gene>
<evidence type="ECO:0000313" key="4">
    <source>
        <dbReference type="Proteomes" id="UP000009170"/>
    </source>
</evidence>
<dbReference type="AlphaFoldDB" id="A0A098E706"/>
<dbReference type="InParanoid" id="A0A098E706"/>
<sequence>MSLARALVLTRTVPFNESKRISNVKGKQRINRVSRARVVIRAAGDDSPTVNGASIDDVSPEPIAVAVEPTATPPAEGILARARRTASDATRRARKSFQGSGDGGRGDRGGGRKWFGGGGGGGGGGGDDESMRGEEPDRELSAEEARAWTRDSSDEVYAAVDGAMLFAGVVVAFLVAPLAFAVFHMIKPTKAQREQFEYEQRTEAWRKKREREEAKEMEAVRKVREVTGIEMKSVEEIATSDDSDEEVEDDPVDENEQEEGIAASTEEVRGSPQADAEVESADVIVDAEAAVASPVKLSPVSERQSEISEAEPEESTSALDDEEEIIETVRALDDTEVKLVRRYHQSDEEYLPTSPDNPHHKLVQAIREANHIVRQTHERKVECEQEFKDALRYRQQIVHILTDRGIPVAPLVEIKETFGQSEKTPISAVAKKKLNDAFKHGAQQGVRFVRFASPHVKHASQKAFESGKNYTKVAHDKFKDAQARGDIRIPDIGEATAKVQSVGRKALGAVVKAYDALGFGRDHDDGSKNDNPKPKSRAA</sequence>